<dbReference type="SFLD" id="SFLDG01129">
    <property type="entry name" value="C1.5:_HAD__Beta-PGM__Phosphata"/>
    <property type="match status" value="1"/>
</dbReference>
<evidence type="ECO:0000256" key="2">
    <source>
        <dbReference type="ARBA" id="ARBA00007958"/>
    </source>
</evidence>
<evidence type="ECO:0000256" key="4">
    <source>
        <dbReference type="ARBA" id="ARBA00022842"/>
    </source>
</evidence>
<dbReference type="Proteomes" id="UP000296733">
    <property type="component" value="Chromosome"/>
</dbReference>
<reference evidence="5 8" key="2">
    <citation type="journal article" date="2019" name="Nat. Commun.">
        <title>A new type of DNA phosphorothioation-based antiviral system in archaea.</title>
        <authorList>
            <person name="Xiong L."/>
            <person name="Liu S."/>
            <person name="Chen S."/>
            <person name="Xiao Y."/>
            <person name="Zhu B."/>
            <person name="Gao Y."/>
            <person name="Zhang Y."/>
            <person name="Chen B."/>
            <person name="Luo J."/>
            <person name="Deng Z."/>
            <person name="Chen X."/>
            <person name="Wang L."/>
            <person name="Chen S."/>
        </authorList>
    </citation>
    <scope>NUCLEOTIDE SEQUENCE [LARGE SCALE GENOMIC DNA]</scope>
    <source>
        <strain evidence="5 8">CGMCC 1.10331</strain>
    </source>
</reference>
<dbReference type="RefSeq" id="WP_103990064.1">
    <property type="nucleotide sequence ID" value="NZ_CP031311.1"/>
</dbReference>
<dbReference type="Gene3D" id="1.20.120.710">
    <property type="entry name" value="Haloacid dehalogenase hydrolase-like domain"/>
    <property type="match status" value="1"/>
</dbReference>
<comment type="cofactor">
    <cofactor evidence="1">
        <name>Mg(2+)</name>
        <dbReference type="ChEBI" id="CHEBI:18420"/>
    </cofactor>
</comment>
<evidence type="ECO:0000313" key="5">
    <source>
        <dbReference type="EMBL" id="QCC47335.1"/>
    </source>
</evidence>
<proteinExistence type="inferred from homology"/>
<name>A0A1H5TDY8_9EURY</name>
<dbReference type="InterPro" id="IPR023214">
    <property type="entry name" value="HAD_sf"/>
</dbReference>
<dbReference type="InterPro" id="IPR006439">
    <property type="entry name" value="HAD-SF_hydro_IA"/>
</dbReference>
<reference evidence="6 7" key="1">
    <citation type="submission" date="2016-10" db="EMBL/GenBank/DDBJ databases">
        <authorList>
            <person name="de Groot N.N."/>
        </authorList>
    </citation>
    <scope>NUCLEOTIDE SEQUENCE [LARGE SCALE GENOMIC DNA]</scope>
    <source>
        <strain evidence="6 7">CGMCC 1.10331</strain>
    </source>
</reference>
<evidence type="ECO:0000313" key="6">
    <source>
        <dbReference type="EMBL" id="SEF60983.1"/>
    </source>
</evidence>
<evidence type="ECO:0000313" key="7">
    <source>
        <dbReference type="Proteomes" id="UP000236740"/>
    </source>
</evidence>
<protein>
    <submittedName>
        <fullName evidence="5">HAD family hydrolase</fullName>
    </submittedName>
    <submittedName>
        <fullName evidence="6">Putative hydrolase of the HAD superfamily</fullName>
    </submittedName>
</protein>
<keyword evidence="4" id="KW-0460">Magnesium</keyword>
<dbReference type="Gene3D" id="3.40.50.1000">
    <property type="entry name" value="HAD superfamily/HAD-like"/>
    <property type="match status" value="1"/>
</dbReference>
<dbReference type="SUPFAM" id="SSF56784">
    <property type="entry name" value="HAD-like"/>
    <property type="match status" value="1"/>
</dbReference>
<dbReference type="NCBIfam" id="TIGR01509">
    <property type="entry name" value="HAD-SF-IA-v3"/>
    <property type="match status" value="1"/>
</dbReference>
<dbReference type="NCBIfam" id="TIGR01549">
    <property type="entry name" value="HAD-SF-IA-v1"/>
    <property type="match status" value="1"/>
</dbReference>
<organism evidence="6 7">
    <name type="scientific">Halobellus limi</name>
    <dbReference type="NCBI Taxonomy" id="699433"/>
    <lineage>
        <taxon>Archaea</taxon>
        <taxon>Methanobacteriati</taxon>
        <taxon>Methanobacteriota</taxon>
        <taxon>Stenosarchaea group</taxon>
        <taxon>Halobacteria</taxon>
        <taxon>Halobacteriales</taxon>
        <taxon>Haloferacaceae</taxon>
        <taxon>Halobellus</taxon>
    </lineage>
</organism>
<evidence type="ECO:0000256" key="3">
    <source>
        <dbReference type="ARBA" id="ARBA00022801"/>
    </source>
</evidence>
<evidence type="ECO:0000313" key="8">
    <source>
        <dbReference type="Proteomes" id="UP000296733"/>
    </source>
</evidence>
<dbReference type="Proteomes" id="UP000236740">
    <property type="component" value="Unassembled WGS sequence"/>
</dbReference>
<dbReference type="KEGG" id="hlm:DV707_06490"/>
<dbReference type="AlphaFoldDB" id="A0A1H5TDY8"/>
<sequence>MTITAVGFDLDETLAVPTRDRTAILSDATERADAPSLTREAYLDVHGRHLTSESRTPIFAELLSGHETDTDPETLAETYRREIADALVPIPGAEAFLQRLRSEYRVGLLTNGPRVAQRDKLATLGWTDAFDAALVTGDLDAGKPDSAAFAALLDALGSDAGATAYVGDDVDADIAGADAAGLVPIQVLYEGGPEPSSRAAAHVRREDLVDRLPELLDAF</sequence>
<dbReference type="InterPro" id="IPR036412">
    <property type="entry name" value="HAD-like_sf"/>
</dbReference>
<dbReference type="GeneID" id="39857718"/>
<dbReference type="SFLD" id="SFLDS00003">
    <property type="entry name" value="Haloacid_Dehalogenase"/>
    <property type="match status" value="1"/>
</dbReference>
<accession>A0A1H5TDY8</accession>
<dbReference type="Pfam" id="PF00702">
    <property type="entry name" value="Hydrolase"/>
    <property type="match status" value="1"/>
</dbReference>
<dbReference type="EMBL" id="CP031311">
    <property type="protein sequence ID" value="QCC47335.1"/>
    <property type="molecule type" value="Genomic_DNA"/>
</dbReference>
<dbReference type="PANTHER" id="PTHR46470">
    <property type="entry name" value="N-ACYLNEURAMINATE-9-PHOSPHATASE"/>
    <property type="match status" value="1"/>
</dbReference>
<gene>
    <name evidence="5" type="ORF">DV707_06490</name>
    <name evidence="6" type="ORF">SAMN04488133_0250</name>
</gene>
<keyword evidence="3 6" id="KW-0378">Hydrolase</keyword>
<dbReference type="InterPro" id="IPR051400">
    <property type="entry name" value="HAD-like_hydrolase"/>
</dbReference>
<dbReference type="EMBL" id="FNVN01000001">
    <property type="protein sequence ID" value="SEF60983.1"/>
    <property type="molecule type" value="Genomic_DNA"/>
</dbReference>
<keyword evidence="7" id="KW-1185">Reference proteome</keyword>
<dbReference type="GO" id="GO:0044281">
    <property type="term" value="P:small molecule metabolic process"/>
    <property type="evidence" value="ECO:0007669"/>
    <property type="project" value="UniProtKB-ARBA"/>
</dbReference>
<dbReference type="OrthoDB" id="27736at2157"/>
<dbReference type="GO" id="GO:0016787">
    <property type="term" value="F:hydrolase activity"/>
    <property type="evidence" value="ECO:0007669"/>
    <property type="project" value="UniProtKB-KW"/>
</dbReference>
<comment type="similarity">
    <text evidence="2">Belongs to the HAD-like hydrolase superfamily.</text>
</comment>
<evidence type="ECO:0000256" key="1">
    <source>
        <dbReference type="ARBA" id="ARBA00001946"/>
    </source>
</evidence>